<dbReference type="InterPro" id="IPR008271">
    <property type="entry name" value="Ser/Thr_kinase_AS"/>
</dbReference>
<dbReference type="InterPro" id="IPR017441">
    <property type="entry name" value="Protein_kinase_ATP_BS"/>
</dbReference>
<keyword evidence="3 6" id="KW-0547">Nucleotide-binding</keyword>
<feature type="compositionally biased region" description="Low complexity" evidence="7">
    <location>
        <begin position="132"/>
        <end position="147"/>
    </location>
</feature>
<comment type="caution">
    <text evidence="9">The sequence shown here is derived from an EMBL/GenBank/DDBJ whole genome shotgun (WGS) entry which is preliminary data.</text>
</comment>
<dbReference type="PROSITE" id="PS50011">
    <property type="entry name" value="PROTEIN_KINASE_DOM"/>
    <property type="match status" value="1"/>
</dbReference>
<evidence type="ECO:0000259" key="8">
    <source>
        <dbReference type="PROSITE" id="PS50011"/>
    </source>
</evidence>
<evidence type="ECO:0000256" key="5">
    <source>
        <dbReference type="ARBA" id="ARBA00022840"/>
    </source>
</evidence>
<dbReference type="SUPFAM" id="SSF56112">
    <property type="entry name" value="Protein kinase-like (PK-like)"/>
    <property type="match status" value="1"/>
</dbReference>
<sequence>MAPHGGGPPPPGTLPTYYIPKGLTPMSRKIKTRASGGGQSHDCPEAHGNNNSNRGGLASTSAHTNNNGGSGGSDKSALIHSGGANVGVVNSALGNVGNNNHGSNSHSHSPNGHGPPVVVVGNKRRRPHSDDNNNNNNNNDNNSSSSNQQPPYTATNKERTRSYSRRPGEDKRRSYSRRCSERPPPTRGNYRKNDSINSNLGGIQGMGASGGSAFGPVDGRMPPEYAHPSYRLGKSAAATAIAAAAAPAPATQQQQQQQQYRSPPHRPDDKDGHYVYALGESLTPRYKILSRLGEGTFGRVLECWDRETRSYTAVKVIRSVRKYREAAMMEIKVLRAIAEEWRKSAPKSSENRCVEMLGWFSYRDHVCMVFEKLGLSLYDFMRRNRYQPFPVPLVRQFGIQLVEGLVFMHRHGLIHTDLKPENILLVNTDFAQHNNLLESAHQASIKLIDFGSAIFTHDHHSRVVSTRHYRAPEVILGLGWSFPCDAWSVGCILVELMQGEALFQTHEDLEHLAMMESLLGPIPGKMVKNADCKAARYFRKRVLHPSGAAAAAAAMSDGSGASTGTANMALPAPLAAPAPAPAPAATTAAAPAPAAATTQTPKSHSASAPAPEIGAGDFDRPPAVVSRKPVPTTGEQVELVQYELIWPEGAQSDESLAAVARVNPLSVTLLQGQAAFAAANANDTASAGAGGSGSSGGEAGSSETEAMLSLILGLLRYDPHERLTSEEALLLLR</sequence>
<feature type="compositionally biased region" description="Pro residues" evidence="7">
    <location>
        <begin position="1"/>
        <end position="13"/>
    </location>
</feature>
<evidence type="ECO:0000256" key="6">
    <source>
        <dbReference type="PROSITE-ProRule" id="PRU10141"/>
    </source>
</evidence>
<dbReference type="InterPro" id="IPR000719">
    <property type="entry name" value="Prot_kinase_dom"/>
</dbReference>
<feature type="binding site" evidence="6">
    <location>
        <position position="322"/>
    </location>
    <ligand>
        <name>ATP</name>
        <dbReference type="ChEBI" id="CHEBI:30616"/>
    </ligand>
</feature>
<dbReference type="PANTHER" id="PTHR45646">
    <property type="entry name" value="SERINE/THREONINE-PROTEIN KINASE DOA-RELATED"/>
    <property type="match status" value="1"/>
</dbReference>
<dbReference type="GO" id="GO:0004674">
    <property type="term" value="F:protein serine/threonine kinase activity"/>
    <property type="evidence" value="ECO:0007669"/>
    <property type="project" value="UniProtKB-KW"/>
</dbReference>
<gene>
    <name evidence="9" type="ORF">PPROV_000315500</name>
</gene>
<dbReference type="PROSITE" id="PS00108">
    <property type="entry name" value="PROTEIN_KINASE_ST"/>
    <property type="match status" value="1"/>
</dbReference>
<name>A0A830HFJ0_9CHLO</name>
<keyword evidence="5 6" id="KW-0067">ATP-binding</keyword>
<dbReference type="GO" id="GO:0005524">
    <property type="term" value="F:ATP binding"/>
    <property type="evidence" value="ECO:0007669"/>
    <property type="project" value="UniProtKB-UniRule"/>
</dbReference>
<dbReference type="Gene3D" id="1.10.510.10">
    <property type="entry name" value="Transferase(Phosphotransferase) domain 1"/>
    <property type="match status" value="1"/>
</dbReference>
<feature type="compositionally biased region" description="Gly residues" evidence="7">
    <location>
        <begin position="202"/>
        <end position="213"/>
    </location>
</feature>
<dbReference type="InterPro" id="IPR051175">
    <property type="entry name" value="CLK_kinases"/>
</dbReference>
<dbReference type="Gene3D" id="3.30.200.20">
    <property type="entry name" value="Phosphorylase Kinase, domain 1"/>
    <property type="match status" value="1"/>
</dbReference>
<feature type="region of interest" description="Disordered" evidence="7">
    <location>
        <begin position="243"/>
        <end position="272"/>
    </location>
</feature>
<feature type="compositionally biased region" description="Low complexity" evidence="7">
    <location>
        <begin position="97"/>
        <end position="121"/>
    </location>
</feature>
<dbReference type="PANTHER" id="PTHR45646:SF11">
    <property type="entry name" value="SERINE_THREONINE-PROTEIN KINASE DOA"/>
    <property type="match status" value="1"/>
</dbReference>
<feature type="region of interest" description="Disordered" evidence="7">
    <location>
        <begin position="577"/>
        <end position="630"/>
    </location>
</feature>
<dbReference type="Pfam" id="PF00069">
    <property type="entry name" value="Pkinase"/>
    <property type="match status" value="1"/>
</dbReference>
<feature type="region of interest" description="Disordered" evidence="7">
    <location>
        <begin position="1"/>
        <end position="220"/>
    </location>
</feature>
<evidence type="ECO:0000313" key="10">
    <source>
        <dbReference type="Proteomes" id="UP000660262"/>
    </source>
</evidence>
<protein>
    <recommendedName>
        <fullName evidence="8">Protein kinase domain-containing protein</fullName>
    </recommendedName>
</protein>
<evidence type="ECO:0000256" key="2">
    <source>
        <dbReference type="ARBA" id="ARBA00022679"/>
    </source>
</evidence>
<keyword evidence="4" id="KW-0418">Kinase</keyword>
<dbReference type="GO" id="GO:0005634">
    <property type="term" value="C:nucleus"/>
    <property type="evidence" value="ECO:0007669"/>
    <property type="project" value="TreeGrafter"/>
</dbReference>
<evidence type="ECO:0000256" key="7">
    <source>
        <dbReference type="SAM" id="MobiDB-lite"/>
    </source>
</evidence>
<reference evidence="9" key="1">
    <citation type="submission" date="2020-10" db="EMBL/GenBank/DDBJ databases">
        <title>Unveiling of a novel bifunctional photoreceptor, Dualchrome1, isolated from a cosmopolitan green alga.</title>
        <authorList>
            <person name="Suzuki S."/>
            <person name="Kawachi M."/>
        </authorList>
    </citation>
    <scope>NUCLEOTIDE SEQUENCE</scope>
    <source>
        <strain evidence="9">NIES 2893</strain>
    </source>
</reference>
<dbReference type="PROSITE" id="PS00107">
    <property type="entry name" value="PROTEIN_KINASE_ATP"/>
    <property type="match status" value="1"/>
</dbReference>
<dbReference type="SMART" id="SM00220">
    <property type="entry name" value="S_TKc"/>
    <property type="match status" value="1"/>
</dbReference>
<keyword evidence="1" id="KW-0723">Serine/threonine-protein kinase</keyword>
<dbReference type="AlphaFoldDB" id="A0A830HFJ0"/>
<proteinExistence type="predicted"/>
<dbReference type="CDD" id="cd14134">
    <property type="entry name" value="PKc_CLK"/>
    <property type="match status" value="1"/>
</dbReference>
<keyword evidence="10" id="KW-1185">Reference proteome</keyword>
<dbReference type="InterPro" id="IPR011009">
    <property type="entry name" value="Kinase-like_dom_sf"/>
</dbReference>
<accession>A0A830HFJ0</accession>
<feature type="domain" description="Protein kinase" evidence="8">
    <location>
        <begin position="286"/>
        <end position="733"/>
    </location>
</feature>
<keyword evidence="2" id="KW-0808">Transferase</keyword>
<feature type="compositionally biased region" description="Basic and acidic residues" evidence="7">
    <location>
        <begin position="156"/>
        <end position="181"/>
    </location>
</feature>
<feature type="compositionally biased region" description="Polar residues" evidence="7">
    <location>
        <begin position="48"/>
        <end position="64"/>
    </location>
</feature>
<feature type="compositionally biased region" description="Low complexity" evidence="7">
    <location>
        <begin position="583"/>
        <end position="598"/>
    </location>
</feature>
<evidence type="ECO:0000256" key="3">
    <source>
        <dbReference type="ARBA" id="ARBA00022741"/>
    </source>
</evidence>
<dbReference type="Proteomes" id="UP000660262">
    <property type="component" value="Unassembled WGS sequence"/>
</dbReference>
<evidence type="ECO:0000256" key="1">
    <source>
        <dbReference type="ARBA" id="ARBA00022527"/>
    </source>
</evidence>
<dbReference type="OrthoDB" id="283111at2759"/>
<evidence type="ECO:0000256" key="4">
    <source>
        <dbReference type="ARBA" id="ARBA00022777"/>
    </source>
</evidence>
<feature type="compositionally biased region" description="Low complexity" evidence="7">
    <location>
        <begin position="243"/>
        <end position="259"/>
    </location>
</feature>
<dbReference type="EMBL" id="BNJQ01000007">
    <property type="protein sequence ID" value="GHP04401.1"/>
    <property type="molecule type" value="Genomic_DNA"/>
</dbReference>
<evidence type="ECO:0000313" key="9">
    <source>
        <dbReference type="EMBL" id="GHP04401.1"/>
    </source>
</evidence>
<organism evidence="9 10">
    <name type="scientific">Pycnococcus provasolii</name>
    <dbReference type="NCBI Taxonomy" id="41880"/>
    <lineage>
        <taxon>Eukaryota</taxon>
        <taxon>Viridiplantae</taxon>
        <taxon>Chlorophyta</taxon>
        <taxon>Pseudoscourfieldiophyceae</taxon>
        <taxon>Pseudoscourfieldiales</taxon>
        <taxon>Pycnococcaceae</taxon>
        <taxon>Pycnococcus</taxon>
    </lineage>
</organism>